<dbReference type="EMBL" id="UOEX01000223">
    <property type="protein sequence ID" value="VAW37764.1"/>
    <property type="molecule type" value="Genomic_DNA"/>
</dbReference>
<sequence length="53" mass="6177">MHKGGEYVISRIFGNGPVGRRYDTGENNLENIRPLQNEIHELRQEIKALRDNK</sequence>
<accession>A0A3B0W2G9</accession>
<dbReference type="AlphaFoldDB" id="A0A3B0W2G9"/>
<organism evidence="1">
    <name type="scientific">hydrothermal vent metagenome</name>
    <dbReference type="NCBI Taxonomy" id="652676"/>
    <lineage>
        <taxon>unclassified sequences</taxon>
        <taxon>metagenomes</taxon>
        <taxon>ecological metagenomes</taxon>
    </lineage>
</organism>
<reference evidence="1" key="1">
    <citation type="submission" date="2018-06" db="EMBL/GenBank/DDBJ databases">
        <authorList>
            <person name="Zhirakovskaya E."/>
        </authorList>
    </citation>
    <scope>NUCLEOTIDE SEQUENCE</scope>
</reference>
<proteinExistence type="predicted"/>
<protein>
    <submittedName>
        <fullName evidence="1">Uncharacterized protein</fullName>
    </submittedName>
</protein>
<evidence type="ECO:0000313" key="1">
    <source>
        <dbReference type="EMBL" id="VAW37764.1"/>
    </source>
</evidence>
<gene>
    <name evidence="1" type="ORF">MNBD_DELTA03-812</name>
</gene>
<name>A0A3B0W2G9_9ZZZZ</name>